<evidence type="ECO:0000313" key="4">
    <source>
        <dbReference type="EMBL" id="RJX40196.1"/>
    </source>
</evidence>
<dbReference type="Pfam" id="PF13561">
    <property type="entry name" value="adh_short_C2"/>
    <property type="match status" value="1"/>
</dbReference>
<dbReference type="AlphaFoldDB" id="A0A3A6PKC3"/>
<comment type="similarity">
    <text evidence="1">Belongs to the short-chain dehydrogenases/reductases (SDR) family.</text>
</comment>
<sequence>MEQALVGKVALVTGASRGMGKQIAEDLAQHGAKVVVNYASSPAKAEEVVAGIVQRGGEAIAIQADISGVTEVERLFRETLDAYGRVDILVNNAGVMITKPLLQTTEEDFDKQFAINVKGTFFAIQQAAKHMGDGGRIINFSTSVAGQMFPAYSTYAGTKGAVEQFTRQLAKELGPRGITINAVAPGPVNTELFTVGKSEEQIKAVGSMNAFGRIGEPQDISDVVLFLASEQSRWVTGQTLRANGGFI</sequence>
<dbReference type="Proteomes" id="UP000267798">
    <property type="component" value="Unassembled WGS sequence"/>
</dbReference>
<dbReference type="EMBL" id="QXQB01000002">
    <property type="protein sequence ID" value="RJX40196.1"/>
    <property type="molecule type" value="Genomic_DNA"/>
</dbReference>
<dbReference type="OrthoDB" id="9803333at2"/>
<dbReference type="PRINTS" id="PR00080">
    <property type="entry name" value="SDRFAMILY"/>
</dbReference>
<dbReference type="GO" id="GO:0016614">
    <property type="term" value="F:oxidoreductase activity, acting on CH-OH group of donors"/>
    <property type="evidence" value="ECO:0007669"/>
    <property type="project" value="UniProtKB-ARBA"/>
</dbReference>
<proteinExistence type="inferred from homology"/>
<dbReference type="SUPFAM" id="SSF51735">
    <property type="entry name" value="NAD(P)-binding Rossmann-fold domains"/>
    <property type="match status" value="1"/>
</dbReference>
<evidence type="ECO:0000313" key="5">
    <source>
        <dbReference type="Proteomes" id="UP000267798"/>
    </source>
</evidence>
<organism evidence="4 5">
    <name type="scientific">Paenibacillus pinisoli</name>
    <dbReference type="NCBI Taxonomy" id="1276110"/>
    <lineage>
        <taxon>Bacteria</taxon>
        <taxon>Bacillati</taxon>
        <taxon>Bacillota</taxon>
        <taxon>Bacilli</taxon>
        <taxon>Bacillales</taxon>
        <taxon>Paenibacillaceae</taxon>
        <taxon>Paenibacillus</taxon>
    </lineage>
</organism>
<keyword evidence="5" id="KW-1185">Reference proteome</keyword>
<dbReference type="CDD" id="cd05362">
    <property type="entry name" value="THN_reductase-like_SDR_c"/>
    <property type="match status" value="1"/>
</dbReference>
<feature type="domain" description="Ketoreductase" evidence="3">
    <location>
        <begin position="8"/>
        <end position="186"/>
    </location>
</feature>
<reference evidence="4 5" key="1">
    <citation type="submission" date="2018-09" db="EMBL/GenBank/DDBJ databases">
        <title>Paenibacillus aracenensis nov. sp. isolated from a cave in southern Spain.</title>
        <authorList>
            <person name="Jurado V."/>
            <person name="Gutierrez-Patricio S."/>
            <person name="Gonzalez-Pimentel J.L."/>
            <person name="Miller A.Z."/>
            <person name="Laiz L."/>
            <person name="Saiz-Jimenez C."/>
        </authorList>
    </citation>
    <scope>NUCLEOTIDE SEQUENCE [LARGE SCALE GENOMIC DNA]</scope>
    <source>
        <strain evidence="4 5">JCM 19203</strain>
    </source>
</reference>
<dbReference type="RefSeq" id="WP_120110242.1">
    <property type="nucleotide sequence ID" value="NZ_QXQB01000002.1"/>
</dbReference>
<dbReference type="Gene3D" id="3.40.50.720">
    <property type="entry name" value="NAD(P)-binding Rossmann-like Domain"/>
    <property type="match status" value="1"/>
</dbReference>
<dbReference type="FunFam" id="3.40.50.720:FF:000084">
    <property type="entry name" value="Short-chain dehydrogenase reductase"/>
    <property type="match status" value="1"/>
</dbReference>
<evidence type="ECO:0000256" key="2">
    <source>
        <dbReference type="ARBA" id="ARBA00023002"/>
    </source>
</evidence>
<dbReference type="InterPro" id="IPR036291">
    <property type="entry name" value="NAD(P)-bd_dom_sf"/>
</dbReference>
<dbReference type="GO" id="GO:0008206">
    <property type="term" value="P:bile acid metabolic process"/>
    <property type="evidence" value="ECO:0007669"/>
    <property type="project" value="UniProtKB-ARBA"/>
</dbReference>
<name>A0A3A6PKC3_9BACL</name>
<accession>A0A3A6PKC3</accession>
<evidence type="ECO:0000259" key="3">
    <source>
        <dbReference type="SMART" id="SM00822"/>
    </source>
</evidence>
<evidence type="ECO:0000256" key="1">
    <source>
        <dbReference type="ARBA" id="ARBA00006484"/>
    </source>
</evidence>
<dbReference type="NCBIfam" id="NF005559">
    <property type="entry name" value="PRK07231.1"/>
    <property type="match status" value="1"/>
</dbReference>
<gene>
    <name evidence="4" type="ORF">D3P09_12615</name>
</gene>
<dbReference type="SMART" id="SM00822">
    <property type="entry name" value="PKS_KR"/>
    <property type="match status" value="1"/>
</dbReference>
<dbReference type="PANTHER" id="PTHR48107">
    <property type="entry name" value="NADPH-DEPENDENT ALDEHYDE REDUCTASE-LIKE PROTEIN, CHLOROPLASTIC-RELATED"/>
    <property type="match status" value="1"/>
</dbReference>
<dbReference type="PRINTS" id="PR00081">
    <property type="entry name" value="GDHRDH"/>
</dbReference>
<comment type="caution">
    <text evidence="4">The sequence shown here is derived from an EMBL/GenBank/DDBJ whole genome shotgun (WGS) entry which is preliminary data.</text>
</comment>
<dbReference type="PANTHER" id="PTHR48107:SF7">
    <property type="entry name" value="RE15974P"/>
    <property type="match status" value="1"/>
</dbReference>
<dbReference type="InterPro" id="IPR057326">
    <property type="entry name" value="KR_dom"/>
</dbReference>
<protein>
    <submittedName>
        <fullName evidence="4">SDR family oxidoreductase</fullName>
    </submittedName>
</protein>
<dbReference type="InterPro" id="IPR002347">
    <property type="entry name" value="SDR_fam"/>
</dbReference>
<keyword evidence="2" id="KW-0560">Oxidoreductase</keyword>